<dbReference type="GO" id="GO:1990281">
    <property type="term" value="C:efflux pump complex"/>
    <property type="evidence" value="ECO:0007669"/>
    <property type="project" value="TreeGrafter"/>
</dbReference>
<evidence type="ECO:0000256" key="1">
    <source>
        <dbReference type="ARBA" id="ARBA00004442"/>
    </source>
</evidence>
<proteinExistence type="predicted"/>
<dbReference type="Gene3D" id="1.20.1600.10">
    <property type="entry name" value="Outer membrane efflux proteins (OEP)"/>
    <property type="match status" value="1"/>
</dbReference>
<name>A0A1T1E2T7_9LEPT</name>
<dbReference type="PANTHER" id="PTHR30026:SF20">
    <property type="entry name" value="OUTER MEMBRANE PROTEIN TOLC"/>
    <property type="match status" value="1"/>
</dbReference>
<evidence type="ECO:0000256" key="3">
    <source>
        <dbReference type="ARBA" id="ARBA00022692"/>
    </source>
</evidence>
<keyword evidence="3" id="KW-0812">Transmembrane</keyword>
<accession>A0A1T1E2T7</accession>
<sequence>MCVDVDASDKRTLRVNLETATQIALTNYYLLLSLKNKNTAIKELISERWRDLLPTLGVNMTRQKYIIEHSNDYVYNAILVNLEQIVYDGGKKKLDLDIAHLEEILSREDFKITSSKVKLEVEKTFMSTLVALAKVALNKKSVERAKEQLRLAKLEAKLGFTTQIQVLSVASRLQEIEFALVKSVNEYLKAKNDLKLAMSLDHQFDLIIEGNLLTDFYLSYPNFKREVLIDNAQNQRSEIVRIKINNRKLSKERELAENAWIPQISVGGSYGRTGVTYPLQNDTWNVNVKVVFPLGGSTNTTTENLGMRYNNQASSGFAGTVNPNFNAATSNNLQVLDNMSYSRKVMESKIKLGDSIAEKKRLEQSIAIEVEKASDFVKESYDLITIGSGMVYFRYESMRLMNTKIQVGEAKRSDILFAETELVGAQEKLVDAIGKYCTSVYELEWVSGMPPDSLKLFNYKPNHGNTILPLILENRPIPKSKVSENFKVKDIEEYFNSPETDLEPDKGLLETYDPLKK</sequence>
<comment type="caution">
    <text evidence="7">The sequence shown here is derived from an EMBL/GenBank/DDBJ whole genome shotgun (WGS) entry which is preliminary data.</text>
</comment>
<feature type="coiled-coil region" evidence="6">
    <location>
        <begin position="232"/>
        <end position="259"/>
    </location>
</feature>
<protein>
    <submittedName>
        <fullName evidence="7">Transporter</fullName>
    </submittedName>
</protein>
<evidence type="ECO:0000313" key="7">
    <source>
        <dbReference type="EMBL" id="OOV47385.1"/>
    </source>
</evidence>
<evidence type="ECO:0000256" key="5">
    <source>
        <dbReference type="ARBA" id="ARBA00023237"/>
    </source>
</evidence>
<evidence type="ECO:0000313" key="8">
    <source>
        <dbReference type="Proteomes" id="UP000191008"/>
    </source>
</evidence>
<keyword evidence="4" id="KW-0472">Membrane</keyword>
<keyword evidence="2" id="KW-1134">Transmembrane beta strand</keyword>
<keyword evidence="6" id="KW-0175">Coiled coil</keyword>
<dbReference type="GO" id="GO:0015288">
    <property type="term" value="F:porin activity"/>
    <property type="evidence" value="ECO:0007669"/>
    <property type="project" value="TreeGrafter"/>
</dbReference>
<evidence type="ECO:0000256" key="6">
    <source>
        <dbReference type="SAM" id="Coils"/>
    </source>
</evidence>
<dbReference type="PANTHER" id="PTHR30026">
    <property type="entry name" value="OUTER MEMBRANE PROTEIN TOLC"/>
    <property type="match status" value="1"/>
</dbReference>
<comment type="subcellular location">
    <subcellularLocation>
        <location evidence="1">Cell outer membrane</location>
    </subcellularLocation>
</comment>
<dbReference type="SUPFAM" id="SSF56954">
    <property type="entry name" value="Outer membrane efflux proteins (OEP)"/>
    <property type="match status" value="2"/>
</dbReference>
<keyword evidence="5" id="KW-0998">Cell outer membrane</keyword>
<reference evidence="7 8" key="1">
    <citation type="submission" date="2017-02" db="EMBL/GenBank/DDBJ databases">
        <title>Comparative genomic analysis of Brazilian Leptospira kirschneri strains of different serogroups.</title>
        <authorList>
            <person name="Moreno L.Z."/>
            <person name="Miraglia F."/>
            <person name="Kremer F.S."/>
            <person name="Eslabao M.R."/>
            <person name="Lilenbaum W."/>
            <person name="Dellagostin O.A."/>
            <person name="Moreno A.M."/>
        </authorList>
    </citation>
    <scope>NUCLEOTIDE SEQUENCE [LARGE SCALE GENOMIC DNA]</scope>
    <source>
        <strain evidence="7 8">M110/06</strain>
    </source>
</reference>
<evidence type="ECO:0000256" key="4">
    <source>
        <dbReference type="ARBA" id="ARBA00023136"/>
    </source>
</evidence>
<dbReference type="EMBL" id="MVIT01000029">
    <property type="protein sequence ID" value="OOV47385.1"/>
    <property type="molecule type" value="Genomic_DNA"/>
</dbReference>
<gene>
    <name evidence="7" type="ORF">B1J93_01390</name>
</gene>
<dbReference type="Proteomes" id="UP000191008">
    <property type="component" value="Unassembled WGS sequence"/>
</dbReference>
<organism evidence="7 8">
    <name type="scientific">Leptospira kirschneri serovar Pomona</name>
    <dbReference type="NCBI Taxonomy" id="561005"/>
    <lineage>
        <taxon>Bacteria</taxon>
        <taxon>Pseudomonadati</taxon>
        <taxon>Spirochaetota</taxon>
        <taxon>Spirochaetia</taxon>
        <taxon>Leptospirales</taxon>
        <taxon>Leptospiraceae</taxon>
        <taxon>Leptospira</taxon>
    </lineage>
</organism>
<dbReference type="GO" id="GO:0015562">
    <property type="term" value="F:efflux transmembrane transporter activity"/>
    <property type="evidence" value="ECO:0007669"/>
    <property type="project" value="InterPro"/>
</dbReference>
<evidence type="ECO:0000256" key="2">
    <source>
        <dbReference type="ARBA" id="ARBA00022452"/>
    </source>
</evidence>
<dbReference type="GO" id="GO:0009279">
    <property type="term" value="C:cell outer membrane"/>
    <property type="evidence" value="ECO:0007669"/>
    <property type="project" value="UniProtKB-SubCell"/>
</dbReference>
<dbReference type="AlphaFoldDB" id="A0A1T1E2T7"/>
<dbReference type="InterPro" id="IPR051906">
    <property type="entry name" value="TolC-like"/>
</dbReference>